<dbReference type="EMBL" id="JAULSW010000001">
    <property type="protein sequence ID" value="KAK3393972.1"/>
    <property type="molecule type" value="Genomic_DNA"/>
</dbReference>
<evidence type="ECO:0000256" key="1">
    <source>
        <dbReference type="SAM" id="MobiDB-lite"/>
    </source>
</evidence>
<dbReference type="Proteomes" id="UP001285441">
    <property type="component" value="Unassembled WGS sequence"/>
</dbReference>
<sequence>MSTNPMNRKGHQPGHNQHSSDAPEFHAQTLPAGTAPKEHLFRPPHAQNPEIDPSFHPGPVDFPGATSKDVYADSAFGRPMEGQTGREIFHAGGTDGKKIRSGLEGRGSSGDSRETVEAKARATRTDIPEEIGPGIRGQKTAGATERIPVSASELASERAFK</sequence>
<accession>A0AAE0P5Z8</accession>
<dbReference type="AlphaFoldDB" id="A0AAE0P5Z8"/>
<reference evidence="2" key="1">
    <citation type="journal article" date="2023" name="Mol. Phylogenet. Evol.">
        <title>Genome-scale phylogeny and comparative genomics of the fungal order Sordariales.</title>
        <authorList>
            <person name="Hensen N."/>
            <person name="Bonometti L."/>
            <person name="Westerberg I."/>
            <person name="Brannstrom I.O."/>
            <person name="Guillou S."/>
            <person name="Cros-Aarteil S."/>
            <person name="Calhoun S."/>
            <person name="Haridas S."/>
            <person name="Kuo A."/>
            <person name="Mondo S."/>
            <person name="Pangilinan J."/>
            <person name="Riley R."/>
            <person name="LaButti K."/>
            <person name="Andreopoulos B."/>
            <person name="Lipzen A."/>
            <person name="Chen C."/>
            <person name="Yan M."/>
            <person name="Daum C."/>
            <person name="Ng V."/>
            <person name="Clum A."/>
            <person name="Steindorff A."/>
            <person name="Ohm R.A."/>
            <person name="Martin F."/>
            <person name="Silar P."/>
            <person name="Natvig D.O."/>
            <person name="Lalanne C."/>
            <person name="Gautier V."/>
            <person name="Ament-Velasquez S.L."/>
            <person name="Kruys A."/>
            <person name="Hutchinson M.I."/>
            <person name="Powell A.J."/>
            <person name="Barry K."/>
            <person name="Miller A.N."/>
            <person name="Grigoriev I.V."/>
            <person name="Debuchy R."/>
            <person name="Gladieux P."/>
            <person name="Hiltunen Thoren M."/>
            <person name="Johannesson H."/>
        </authorList>
    </citation>
    <scope>NUCLEOTIDE SEQUENCE</scope>
    <source>
        <strain evidence="2">CBS 232.78</strain>
    </source>
</reference>
<comment type="caution">
    <text evidence="2">The sequence shown here is derived from an EMBL/GenBank/DDBJ whole genome shotgun (WGS) entry which is preliminary data.</text>
</comment>
<proteinExistence type="predicted"/>
<name>A0AAE0P5Z8_9PEZI</name>
<evidence type="ECO:0000313" key="3">
    <source>
        <dbReference type="Proteomes" id="UP001285441"/>
    </source>
</evidence>
<gene>
    <name evidence="2" type="ORF">B0H63DRAFT_459623</name>
</gene>
<organism evidence="2 3">
    <name type="scientific">Podospora didyma</name>
    <dbReference type="NCBI Taxonomy" id="330526"/>
    <lineage>
        <taxon>Eukaryota</taxon>
        <taxon>Fungi</taxon>
        <taxon>Dikarya</taxon>
        <taxon>Ascomycota</taxon>
        <taxon>Pezizomycotina</taxon>
        <taxon>Sordariomycetes</taxon>
        <taxon>Sordariomycetidae</taxon>
        <taxon>Sordariales</taxon>
        <taxon>Podosporaceae</taxon>
        <taxon>Podospora</taxon>
    </lineage>
</organism>
<feature type="compositionally biased region" description="Basic and acidic residues" evidence="1">
    <location>
        <begin position="111"/>
        <end position="127"/>
    </location>
</feature>
<keyword evidence="3" id="KW-1185">Reference proteome</keyword>
<protein>
    <submittedName>
        <fullName evidence="2">Uncharacterized protein</fullName>
    </submittedName>
</protein>
<evidence type="ECO:0000313" key="2">
    <source>
        <dbReference type="EMBL" id="KAK3393972.1"/>
    </source>
</evidence>
<feature type="region of interest" description="Disordered" evidence="1">
    <location>
        <begin position="1"/>
        <end position="161"/>
    </location>
</feature>
<reference evidence="2" key="2">
    <citation type="submission" date="2023-06" db="EMBL/GenBank/DDBJ databases">
        <authorList>
            <consortium name="Lawrence Berkeley National Laboratory"/>
            <person name="Haridas S."/>
            <person name="Hensen N."/>
            <person name="Bonometti L."/>
            <person name="Westerberg I."/>
            <person name="Brannstrom I.O."/>
            <person name="Guillou S."/>
            <person name="Cros-Aarteil S."/>
            <person name="Calhoun S."/>
            <person name="Kuo A."/>
            <person name="Mondo S."/>
            <person name="Pangilinan J."/>
            <person name="Riley R."/>
            <person name="LaButti K."/>
            <person name="Andreopoulos B."/>
            <person name="Lipzen A."/>
            <person name="Chen C."/>
            <person name="Yanf M."/>
            <person name="Daum C."/>
            <person name="Ng V."/>
            <person name="Clum A."/>
            <person name="Steindorff A."/>
            <person name="Ohm R."/>
            <person name="Martin F."/>
            <person name="Silar P."/>
            <person name="Natvig D."/>
            <person name="Lalanne C."/>
            <person name="Gautier V."/>
            <person name="Ament-velasquez S.L."/>
            <person name="Kruys A."/>
            <person name="Hutchinson M.I."/>
            <person name="Powell A.J."/>
            <person name="Barry K."/>
            <person name="Miller A.N."/>
            <person name="Grigoriev I.V."/>
            <person name="Debuchy R."/>
            <person name="Gladieux P."/>
            <person name="Thoren M.H."/>
            <person name="Johannesson H."/>
        </authorList>
    </citation>
    <scope>NUCLEOTIDE SEQUENCE</scope>
    <source>
        <strain evidence="2">CBS 232.78</strain>
    </source>
</reference>